<dbReference type="EMBL" id="CAMKVN010002294">
    <property type="protein sequence ID" value="CAI2180465.1"/>
    <property type="molecule type" value="Genomic_DNA"/>
</dbReference>
<keyword evidence="1" id="KW-0812">Transmembrane</keyword>
<keyword evidence="1" id="KW-1133">Transmembrane helix</keyword>
<name>A0A9W4SRQ0_9GLOM</name>
<dbReference type="AlphaFoldDB" id="A0A9W4SRQ0"/>
<keyword evidence="1" id="KW-0472">Membrane</keyword>
<gene>
    <name evidence="2" type="ORF">FWILDA_LOCUS9595</name>
</gene>
<evidence type="ECO:0000313" key="2">
    <source>
        <dbReference type="EMBL" id="CAI2180465.1"/>
    </source>
</evidence>
<protein>
    <submittedName>
        <fullName evidence="2">10082_t:CDS:1</fullName>
    </submittedName>
</protein>
<organism evidence="2 3">
    <name type="scientific">Funneliformis geosporum</name>
    <dbReference type="NCBI Taxonomy" id="1117311"/>
    <lineage>
        <taxon>Eukaryota</taxon>
        <taxon>Fungi</taxon>
        <taxon>Fungi incertae sedis</taxon>
        <taxon>Mucoromycota</taxon>
        <taxon>Glomeromycotina</taxon>
        <taxon>Glomeromycetes</taxon>
        <taxon>Glomerales</taxon>
        <taxon>Glomeraceae</taxon>
        <taxon>Funneliformis</taxon>
    </lineage>
</organism>
<keyword evidence="3" id="KW-1185">Reference proteome</keyword>
<evidence type="ECO:0000313" key="3">
    <source>
        <dbReference type="Proteomes" id="UP001153678"/>
    </source>
</evidence>
<dbReference type="OrthoDB" id="2376745at2759"/>
<evidence type="ECO:0000256" key="1">
    <source>
        <dbReference type="SAM" id="Phobius"/>
    </source>
</evidence>
<accession>A0A9W4SRQ0</accession>
<proteinExistence type="predicted"/>
<reference evidence="2" key="1">
    <citation type="submission" date="2022-08" db="EMBL/GenBank/DDBJ databases">
        <authorList>
            <person name="Kallberg Y."/>
            <person name="Tangrot J."/>
            <person name="Rosling A."/>
        </authorList>
    </citation>
    <scope>NUCLEOTIDE SEQUENCE</scope>
    <source>
        <strain evidence="2">Wild A</strain>
    </source>
</reference>
<feature type="transmembrane region" description="Helical" evidence="1">
    <location>
        <begin position="6"/>
        <end position="25"/>
    </location>
</feature>
<comment type="caution">
    <text evidence="2">The sequence shown here is derived from an EMBL/GenBank/DDBJ whole genome shotgun (WGS) entry which is preliminary data.</text>
</comment>
<dbReference type="Proteomes" id="UP001153678">
    <property type="component" value="Unassembled WGS sequence"/>
</dbReference>
<sequence>MVVSIATFLAFAAFFIIVYYGIEFLKRFIERKFKIHIGSIGFLSIDNLSYYDGKISGPHQTQHSFYISLNKIHLQIKRPNVNRKTWFTIIIEDAYFKFSSIKIFLQDIEQRGLQVRKPILIAALLQKAWWLFAWVGKYFLGKLSTILLQFFLSKVANYVDINVGNVNILIEDLGQFQIEGCTFGMSFFAEFDKKSQHISSSNNLQEQYSLRNHHKFLIVSISFSSLSIRKIETDKNPWNISPTIFLIHTTEIFLSCYLSPDCTSLISFDINIYLNRIYISVDSIIGLIKVIQSKIPPPLDDSPQSIISFMIDNLLDSSLDKKMSMNLKVNLIDIKYEFSGLDNQRSPLTARSSIEEFSVSLKQNNIIHLLNNQQRSTEEIIPIKSIEFSVDHIHGNLVDHHHNTSRIKVEQVESNILILLIFQPLNSTADVDPISLSLNGTFNVLSPEISLNCKQFDAIRSIILGLEEKSSSPNITESRSALIYNLVLNFKSRNMKLYIFDYNLTLNRSLEFNLTFSALGLLISINDKNDSRACTISVISENFQVDISWIINQPLFLQILRHYKQIRLQLSKISTKFVLRDALLRLVDQYIEFFQSMAFDHLE</sequence>